<dbReference type="InterPro" id="IPR020449">
    <property type="entry name" value="Tscrpt_reg_AraC-type_HTH"/>
</dbReference>
<dbReference type="PRINTS" id="PR00032">
    <property type="entry name" value="HTHARAC"/>
</dbReference>
<dbReference type="EMBL" id="PVTT01000001">
    <property type="protein sequence ID" value="PRY95085.1"/>
    <property type="molecule type" value="Genomic_DNA"/>
</dbReference>
<dbReference type="Gene3D" id="1.10.10.60">
    <property type="entry name" value="Homeodomain-like"/>
    <property type="match status" value="1"/>
</dbReference>
<keyword evidence="3" id="KW-0804">Transcription</keyword>
<evidence type="ECO:0000313" key="5">
    <source>
        <dbReference type="EMBL" id="PRY95085.1"/>
    </source>
</evidence>
<gene>
    <name evidence="5" type="ORF">BCF33_0698</name>
</gene>
<dbReference type="PANTHER" id="PTHR43280:SF32">
    <property type="entry name" value="TRANSCRIPTIONAL REGULATORY PROTEIN"/>
    <property type="match status" value="1"/>
</dbReference>
<dbReference type="GO" id="GO:0043565">
    <property type="term" value="F:sequence-specific DNA binding"/>
    <property type="evidence" value="ECO:0007669"/>
    <property type="project" value="InterPro"/>
</dbReference>
<comment type="caution">
    <text evidence="5">The sequence shown here is derived from an EMBL/GenBank/DDBJ whole genome shotgun (WGS) entry which is preliminary data.</text>
</comment>
<evidence type="ECO:0000256" key="2">
    <source>
        <dbReference type="ARBA" id="ARBA00023125"/>
    </source>
</evidence>
<dbReference type="InterPro" id="IPR018060">
    <property type="entry name" value="HTH_AraC"/>
</dbReference>
<evidence type="ECO:0000256" key="3">
    <source>
        <dbReference type="ARBA" id="ARBA00023163"/>
    </source>
</evidence>
<dbReference type="OrthoDB" id="9814125at2"/>
<dbReference type="SUPFAM" id="SSF46689">
    <property type="entry name" value="Homeodomain-like"/>
    <property type="match status" value="1"/>
</dbReference>
<keyword evidence="2 5" id="KW-0238">DNA-binding</keyword>
<dbReference type="RefSeq" id="WP_106159511.1">
    <property type="nucleotide sequence ID" value="NZ_PVTT01000001.1"/>
</dbReference>
<sequence>MNTQVRIDVPLDTGSDRRAATRWRRLWTGDDWADTTLHARPHGLALRAFRNGVRALVEGLPVEVAPWGVLWVPAGLPFALTPGRMRGRILEVRRSAGLPVLPVMGQPSPAEADVLLTDPVVALRVILARGHGLGRPTASQRIVRAFAHQLELGFHAGLRVQDHADRLGITATHLSRVCKAATGSTAVRLCTNRTILEARRLLVETGRPVGEVGASLGYASPSYFTRDFQLRCGTTPSAFRTAARLAAAG</sequence>
<dbReference type="PROSITE" id="PS01124">
    <property type="entry name" value="HTH_ARAC_FAMILY_2"/>
    <property type="match status" value="1"/>
</dbReference>
<dbReference type="Proteomes" id="UP000238801">
    <property type="component" value="Unassembled WGS sequence"/>
</dbReference>
<dbReference type="Pfam" id="PF12833">
    <property type="entry name" value="HTH_18"/>
    <property type="match status" value="1"/>
</dbReference>
<dbReference type="AlphaFoldDB" id="A0A2T0X859"/>
<dbReference type="PANTHER" id="PTHR43280">
    <property type="entry name" value="ARAC-FAMILY TRANSCRIPTIONAL REGULATOR"/>
    <property type="match status" value="1"/>
</dbReference>
<accession>A0A2T0X859</accession>
<reference evidence="5 6" key="1">
    <citation type="submission" date="2018-03" db="EMBL/GenBank/DDBJ databases">
        <title>Genomic Encyclopedia of Archaeal and Bacterial Type Strains, Phase II (KMG-II): from individual species to whole genera.</title>
        <authorList>
            <person name="Goeker M."/>
        </authorList>
    </citation>
    <scope>NUCLEOTIDE SEQUENCE [LARGE SCALE GENOMIC DNA]</scope>
    <source>
        <strain evidence="5 6">DSM 29318</strain>
    </source>
</reference>
<evidence type="ECO:0000313" key="6">
    <source>
        <dbReference type="Proteomes" id="UP000238801"/>
    </source>
</evidence>
<keyword evidence="1" id="KW-0805">Transcription regulation</keyword>
<evidence type="ECO:0000256" key="1">
    <source>
        <dbReference type="ARBA" id="ARBA00023015"/>
    </source>
</evidence>
<dbReference type="SMART" id="SM00342">
    <property type="entry name" value="HTH_ARAC"/>
    <property type="match status" value="1"/>
</dbReference>
<evidence type="ECO:0000259" key="4">
    <source>
        <dbReference type="PROSITE" id="PS01124"/>
    </source>
</evidence>
<organism evidence="5 6">
    <name type="scientific">Hasllibacter halocynthiae</name>
    <dbReference type="NCBI Taxonomy" id="595589"/>
    <lineage>
        <taxon>Bacteria</taxon>
        <taxon>Pseudomonadati</taxon>
        <taxon>Pseudomonadota</taxon>
        <taxon>Alphaproteobacteria</taxon>
        <taxon>Rhodobacterales</taxon>
        <taxon>Roseobacteraceae</taxon>
        <taxon>Hasllibacter</taxon>
    </lineage>
</organism>
<proteinExistence type="predicted"/>
<name>A0A2T0X859_9RHOB</name>
<feature type="domain" description="HTH araC/xylS-type" evidence="4">
    <location>
        <begin position="140"/>
        <end position="242"/>
    </location>
</feature>
<dbReference type="GO" id="GO:0003700">
    <property type="term" value="F:DNA-binding transcription factor activity"/>
    <property type="evidence" value="ECO:0007669"/>
    <property type="project" value="InterPro"/>
</dbReference>
<keyword evidence="6" id="KW-1185">Reference proteome</keyword>
<protein>
    <submittedName>
        <fullName evidence="5">AraC-like DNA-binding protein</fullName>
    </submittedName>
</protein>
<dbReference type="InterPro" id="IPR009057">
    <property type="entry name" value="Homeodomain-like_sf"/>
</dbReference>